<dbReference type="EMBL" id="CP003333">
    <property type="protein sequence ID" value="AFL68351.1"/>
    <property type="molecule type" value="Genomic_DNA"/>
</dbReference>
<accession>I3XWM7</accession>
<organism evidence="1 2">
    <name type="scientific">Sulfurospirillum barnesii (strain ATCC 700032 / DSM 10660 / SES-3)</name>
    <dbReference type="NCBI Taxonomy" id="760154"/>
    <lineage>
        <taxon>Bacteria</taxon>
        <taxon>Pseudomonadati</taxon>
        <taxon>Campylobacterota</taxon>
        <taxon>Epsilonproteobacteria</taxon>
        <taxon>Campylobacterales</taxon>
        <taxon>Sulfurospirillaceae</taxon>
        <taxon>Sulfurospirillum</taxon>
    </lineage>
</organism>
<evidence type="ECO:0000313" key="1">
    <source>
        <dbReference type="EMBL" id="AFL68351.1"/>
    </source>
</evidence>
<keyword evidence="2" id="KW-1185">Reference proteome</keyword>
<protein>
    <submittedName>
        <fullName evidence="1">Uncharacterized protein</fullName>
    </submittedName>
</protein>
<gene>
    <name evidence="1" type="ordered locus">Sulba_1053</name>
</gene>
<proteinExistence type="predicted"/>
<dbReference type="STRING" id="760154.Sulba_1053"/>
<dbReference type="Proteomes" id="UP000006176">
    <property type="component" value="Chromosome"/>
</dbReference>
<dbReference type="HOGENOM" id="CLU_142668_4_1_7"/>
<dbReference type="AlphaFoldDB" id="I3XWM7"/>
<dbReference type="PATRIC" id="fig|760154.4.peg.1056"/>
<dbReference type="KEGG" id="sba:Sulba_1053"/>
<dbReference type="OrthoDB" id="5339985at2"/>
<sequence length="99" mass="11285">MNDKEMLYYHTKQTQLNEWKAGMTQIRTQALAARVHLQVALIKHVKLLEVQLEEGKTCLTQLMNTTGSGFESAKKTFEVAWESIIKSLEDTTAKFKAIV</sequence>
<evidence type="ECO:0000313" key="2">
    <source>
        <dbReference type="Proteomes" id="UP000006176"/>
    </source>
</evidence>
<reference evidence="1 2" key="1">
    <citation type="submission" date="2012-06" db="EMBL/GenBank/DDBJ databases">
        <title>Complete sequence of Sulfurospirillum barnesii SES-3.</title>
        <authorList>
            <consortium name="US DOE Joint Genome Institute"/>
            <person name="Lucas S."/>
            <person name="Han J."/>
            <person name="Lapidus A."/>
            <person name="Cheng J.-F."/>
            <person name="Goodwin L."/>
            <person name="Pitluck S."/>
            <person name="Peters L."/>
            <person name="Ovchinnikova G."/>
            <person name="Lu M."/>
            <person name="Detter J.C."/>
            <person name="Han C."/>
            <person name="Tapia R."/>
            <person name="Land M."/>
            <person name="Hauser L."/>
            <person name="Kyrpides N."/>
            <person name="Ivanova N."/>
            <person name="Pagani I."/>
            <person name="Stolz J."/>
            <person name="Arkin A."/>
            <person name="Dehal P."/>
            <person name="Oremland R."/>
            <person name="Saltikov C."/>
            <person name="Basu P."/>
            <person name="Hollibaugh J."/>
            <person name="Newman D."/>
            <person name="Stolyar S."/>
            <person name="Hazen T."/>
            <person name="Woyke T."/>
        </authorList>
    </citation>
    <scope>NUCLEOTIDE SEQUENCE [LARGE SCALE GENOMIC DNA]</scope>
    <source>
        <strain evidence="2">ATCC 700032 / DSM 10660 / SES-3</strain>
    </source>
</reference>
<name>I3XWM7_SULBS</name>
<dbReference type="RefSeq" id="WP_014769230.1">
    <property type="nucleotide sequence ID" value="NC_018002.1"/>
</dbReference>